<protein>
    <recommendedName>
        <fullName evidence="3 12">Ribokinase</fullName>
        <shortName evidence="12">RK</shortName>
        <ecNumber evidence="2 12">2.7.1.15</ecNumber>
    </recommendedName>
</protein>
<evidence type="ECO:0000256" key="11">
    <source>
        <dbReference type="ARBA" id="ARBA00023277"/>
    </source>
</evidence>
<evidence type="ECO:0000259" key="13">
    <source>
        <dbReference type="Pfam" id="PF00294"/>
    </source>
</evidence>
<sequence length="308" mass="31053">MAQLLAVAGSLNADLVFSLQRVPRAGETLAARGMTTMPGGKGGNQAAAAARLGCPTKLVAQVGRDAQAGMLRAALEGCGVDTGLVKDVEGATGTAVILLEEDGDNRIVIHGGANTAPWSLGGQERAALTSAGAVLLQREIPEAVNLELAQMAHAAGVPVVLDAGGASDPLSPELLRCLAVLSPNETELQGLTGMPTDTDEQIAAAAQALQAQGVGTVLVKLGARGSLLVESDGRVVRQPARKVEKVVDTTGAGDCFTAAFVVALLEGRGHAEAMRFATAAAALCIQVAGAMPSMPSRQQVEAELAAAA</sequence>
<keyword evidence="8 12" id="KW-0067">ATP-binding</keyword>
<feature type="binding site" evidence="12">
    <location>
        <position position="248"/>
    </location>
    <ligand>
        <name>K(+)</name>
        <dbReference type="ChEBI" id="CHEBI:29103"/>
    </ligand>
</feature>
<feature type="binding site" evidence="12">
    <location>
        <begin position="253"/>
        <end position="254"/>
    </location>
    <ligand>
        <name>ATP</name>
        <dbReference type="ChEBI" id="CHEBI:30616"/>
    </ligand>
</feature>
<dbReference type="EMBL" id="LHPF02000004">
    <property type="protein sequence ID" value="PSC74376.1"/>
    <property type="molecule type" value="Genomic_DNA"/>
</dbReference>
<evidence type="ECO:0000313" key="14">
    <source>
        <dbReference type="EMBL" id="PSC74376.1"/>
    </source>
</evidence>
<feature type="binding site" evidence="12">
    <location>
        <begin position="12"/>
        <end position="14"/>
    </location>
    <ligand>
        <name>substrate</name>
    </ligand>
</feature>
<comment type="cofactor">
    <cofactor evidence="12">
        <name>Mg(2+)</name>
        <dbReference type="ChEBI" id="CHEBI:18420"/>
    </cofactor>
    <text evidence="12">Requires a divalent cation, most likely magnesium in vivo, as an electrophilic catalyst to aid phosphoryl group transfer. It is the chelate of the metal and the nucleotide that is the actual substrate.</text>
</comment>
<evidence type="ECO:0000256" key="12">
    <source>
        <dbReference type="HAMAP-Rule" id="MF_03215"/>
    </source>
</evidence>
<feature type="binding site" evidence="12">
    <location>
        <position position="139"/>
    </location>
    <ligand>
        <name>substrate</name>
    </ligand>
</feature>
<keyword evidence="5 12" id="KW-0479">Metal-binding</keyword>
<evidence type="ECO:0000256" key="7">
    <source>
        <dbReference type="ARBA" id="ARBA00022777"/>
    </source>
</evidence>
<feature type="binding site" evidence="12">
    <location>
        <position position="284"/>
    </location>
    <ligand>
        <name>K(+)</name>
        <dbReference type="ChEBI" id="CHEBI:29103"/>
    </ligand>
</feature>
<dbReference type="STRING" id="554055.A0A2P6VJU5"/>
<dbReference type="Pfam" id="PF00294">
    <property type="entry name" value="PfkB"/>
    <property type="match status" value="1"/>
</dbReference>
<feature type="binding site" evidence="12">
    <location>
        <position position="254"/>
    </location>
    <ligand>
        <name>substrate</name>
    </ligand>
</feature>
<dbReference type="GO" id="GO:0004747">
    <property type="term" value="F:ribokinase activity"/>
    <property type="evidence" value="ECO:0007669"/>
    <property type="project" value="UniProtKB-UniRule"/>
</dbReference>
<comment type="caution">
    <text evidence="12">Lacks conserved residue(s) required for the propagation of feature annotation.</text>
</comment>
<dbReference type="CDD" id="cd01174">
    <property type="entry name" value="ribokinase"/>
    <property type="match status" value="1"/>
</dbReference>
<name>A0A2P6VJU5_9CHLO</name>
<comment type="caution">
    <text evidence="14">The sequence shown here is derived from an EMBL/GenBank/DDBJ whole genome shotgun (WGS) entry which is preliminary data.</text>
</comment>
<comment type="pathway">
    <text evidence="12">Carbohydrate metabolism; D-ribose degradation; D-ribose 5-phosphate from beta-D-ribopyranose: step 2/2.</text>
</comment>
<comment type="catalytic activity">
    <reaction evidence="12">
        <text>D-ribose + ATP = D-ribose 5-phosphate + ADP + H(+)</text>
        <dbReference type="Rhea" id="RHEA:13697"/>
        <dbReference type="ChEBI" id="CHEBI:15378"/>
        <dbReference type="ChEBI" id="CHEBI:30616"/>
        <dbReference type="ChEBI" id="CHEBI:47013"/>
        <dbReference type="ChEBI" id="CHEBI:78346"/>
        <dbReference type="ChEBI" id="CHEBI:456216"/>
        <dbReference type="EC" id="2.7.1.15"/>
    </reaction>
</comment>
<evidence type="ECO:0000256" key="8">
    <source>
        <dbReference type="ARBA" id="ARBA00022840"/>
    </source>
</evidence>
<feature type="binding site" evidence="12">
    <location>
        <position position="184"/>
    </location>
    <ligand>
        <name>ATP</name>
        <dbReference type="ChEBI" id="CHEBI:30616"/>
    </ligand>
</feature>
<dbReference type="InterPro" id="IPR029056">
    <property type="entry name" value="Ribokinase-like"/>
</dbReference>
<dbReference type="OrthoDB" id="415590at2759"/>
<dbReference type="GO" id="GO:0005737">
    <property type="term" value="C:cytoplasm"/>
    <property type="evidence" value="ECO:0007669"/>
    <property type="project" value="UniProtKB-SubCell"/>
</dbReference>
<keyword evidence="12" id="KW-0963">Cytoplasm</keyword>
<keyword evidence="12" id="KW-0539">Nucleus</keyword>
<feature type="binding site" evidence="12">
    <location>
        <position position="293"/>
    </location>
    <ligand>
        <name>K(+)</name>
        <dbReference type="ChEBI" id="CHEBI:29103"/>
    </ligand>
</feature>
<evidence type="ECO:0000256" key="3">
    <source>
        <dbReference type="ARBA" id="ARBA00016943"/>
    </source>
</evidence>
<evidence type="ECO:0000256" key="4">
    <source>
        <dbReference type="ARBA" id="ARBA00022679"/>
    </source>
</evidence>
<feature type="binding site" evidence="12">
    <location>
        <begin position="220"/>
        <end position="225"/>
    </location>
    <ligand>
        <name>ATP</name>
        <dbReference type="ChEBI" id="CHEBI:30616"/>
    </ligand>
</feature>
<dbReference type="InterPro" id="IPR002173">
    <property type="entry name" value="Carboh/pur_kinase_PfkB_CS"/>
</dbReference>
<evidence type="ECO:0000256" key="2">
    <source>
        <dbReference type="ARBA" id="ARBA00012035"/>
    </source>
</evidence>
<organism evidence="14 15">
    <name type="scientific">Micractinium conductrix</name>
    <dbReference type="NCBI Taxonomy" id="554055"/>
    <lineage>
        <taxon>Eukaryota</taxon>
        <taxon>Viridiplantae</taxon>
        <taxon>Chlorophyta</taxon>
        <taxon>core chlorophytes</taxon>
        <taxon>Trebouxiophyceae</taxon>
        <taxon>Chlorellales</taxon>
        <taxon>Chlorellaceae</taxon>
        <taxon>Chlorella clade</taxon>
        <taxon>Micractinium</taxon>
    </lineage>
</organism>
<evidence type="ECO:0000256" key="10">
    <source>
        <dbReference type="ARBA" id="ARBA00022958"/>
    </source>
</evidence>
<proteinExistence type="inferred from homology"/>
<evidence type="ECO:0000256" key="6">
    <source>
        <dbReference type="ARBA" id="ARBA00022741"/>
    </source>
</evidence>
<evidence type="ECO:0000256" key="5">
    <source>
        <dbReference type="ARBA" id="ARBA00022723"/>
    </source>
</evidence>
<dbReference type="SUPFAM" id="SSF53613">
    <property type="entry name" value="Ribokinase-like"/>
    <property type="match status" value="1"/>
</dbReference>
<evidence type="ECO:0000313" key="15">
    <source>
        <dbReference type="Proteomes" id="UP000239649"/>
    </source>
</evidence>
<dbReference type="Proteomes" id="UP000239649">
    <property type="component" value="Unassembled WGS sequence"/>
</dbReference>
<dbReference type="InterPro" id="IPR011611">
    <property type="entry name" value="PfkB_dom"/>
</dbReference>
<feature type="binding site" evidence="12">
    <location>
        <begin position="40"/>
        <end position="44"/>
    </location>
    <ligand>
        <name>substrate</name>
    </ligand>
</feature>
<keyword evidence="9 12" id="KW-0460">Magnesium</keyword>
<feature type="active site" description="Proton acceptor" evidence="12">
    <location>
        <position position="254"/>
    </location>
</feature>
<evidence type="ECO:0000256" key="1">
    <source>
        <dbReference type="ARBA" id="ARBA00005380"/>
    </source>
</evidence>
<dbReference type="InterPro" id="IPR002139">
    <property type="entry name" value="Ribo/fructo_kinase"/>
</dbReference>
<comment type="activity regulation">
    <text evidence="12">Activated by a monovalent cation that binds near, but not in, the active site. The most likely occupant of the site in vivo is potassium. Ion binding induces a conformational change that may alter substrate affinity.</text>
</comment>
<dbReference type="GO" id="GO:0046872">
    <property type="term" value="F:metal ion binding"/>
    <property type="evidence" value="ECO:0007669"/>
    <property type="project" value="UniProtKB-KW"/>
</dbReference>
<comment type="similarity">
    <text evidence="1">Belongs to the carbohydrate kinase pfkB family.</text>
</comment>
<keyword evidence="7 12" id="KW-0418">Kinase</keyword>
<feature type="binding site" evidence="12">
    <location>
        <position position="289"/>
    </location>
    <ligand>
        <name>K(+)</name>
        <dbReference type="ChEBI" id="CHEBI:29103"/>
    </ligand>
</feature>
<dbReference type="EC" id="2.7.1.15" evidence="2 12"/>
<dbReference type="PROSITE" id="PS00584">
    <property type="entry name" value="PFKB_KINASES_2"/>
    <property type="match status" value="1"/>
</dbReference>
<comment type="subunit">
    <text evidence="12">Homodimer.</text>
</comment>
<keyword evidence="11 12" id="KW-0119">Carbohydrate metabolism</keyword>
<dbReference type="UniPathway" id="UPA00916">
    <property type="reaction ID" value="UER00889"/>
</dbReference>
<comment type="similarity">
    <text evidence="12">Belongs to the carbohydrate kinase PfkB family. Ribokinase subfamily.</text>
</comment>
<gene>
    <name evidence="14" type="ORF">C2E20_2470</name>
</gene>
<dbReference type="GO" id="GO:0005524">
    <property type="term" value="F:ATP binding"/>
    <property type="evidence" value="ECO:0007669"/>
    <property type="project" value="UniProtKB-UniRule"/>
</dbReference>
<comment type="subcellular location">
    <subcellularLocation>
        <location evidence="12">Cytoplasm</location>
    </subcellularLocation>
    <subcellularLocation>
        <location evidence="12">Nucleus</location>
    </subcellularLocation>
</comment>
<dbReference type="GO" id="GO:0019303">
    <property type="term" value="P:D-ribose catabolic process"/>
    <property type="evidence" value="ECO:0007669"/>
    <property type="project" value="UniProtKB-UniRule"/>
</dbReference>
<dbReference type="PRINTS" id="PR00990">
    <property type="entry name" value="RIBOKINASE"/>
</dbReference>
<dbReference type="PANTHER" id="PTHR10584">
    <property type="entry name" value="SUGAR KINASE"/>
    <property type="match status" value="1"/>
</dbReference>
<accession>A0A2P6VJU5</accession>
<dbReference type="PANTHER" id="PTHR10584:SF166">
    <property type="entry name" value="RIBOKINASE"/>
    <property type="match status" value="1"/>
</dbReference>
<dbReference type="Gene3D" id="3.40.1190.20">
    <property type="match status" value="1"/>
</dbReference>
<dbReference type="InterPro" id="IPR017583">
    <property type="entry name" value="Tagatose/fructose_Pkinase"/>
</dbReference>
<feature type="binding site" evidence="12">
    <location>
        <position position="250"/>
    </location>
    <ligand>
        <name>K(+)</name>
        <dbReference type="ChEBI" id="CHEBI:29103"/>
    </ligand>
</feature>
<dbReference type="AlphaFoldDB" id="A0A2P6VJU5"/>
<feature type="domain" description="Carbohydrate kinase PfkB" evidence="13">
    <location>
        <begin position="3"/>
        <end position="296"/>
    </location>
</feature>
<keyword evidence="15" id="KW-1185">Reference proteome</keyword>
<dbReference type="GO" id="GO:0005634">
    <property type="term" value="C:nucleus"/>
    <property type="evidence" value="ECO:0007669"/>
    <property type="project" value="UniProtKB-SubCell"/>
</dbReference>
<keyword evidence="10 12" id="KW-0630">Potassium</keyword>
<keyword evidence="6 12" id="KW-0547">Nucleotide-binding</keyword>
<feature type="binding site" evidence="12">
    <location>
        <position position="287"/>
    </location>
    <ligand>
        <name>K(+)</name>
        <dbReference type="ChEBI" id="CHEBI:29103"/>
    </ligand>
</feature>
<reference evidence="14 15" key="1">
    <citation type="journal article" date="2018" name="Plant J.">
        <title>Genome sequences of Chlorella sorokiniana UTEX 1602 and Micractinium conductrix SAG 241.80: implications to maltose excretion by a green alga.</title>
        <authorList>
            <person name="Arriola M.B."/>
            <person name="Velmurugan N."/>
            <person name="Zhang Y."/>
            <person name="Plunkett M.H."/>
            <person name="Hondzo H."/>
            <person name="Barney B.M."/>
        </authorList>
    </citation>
    <scope>NUCLEOTIDE SEQUENCE [LARGE SCALE GENOMIC DNA]</scope>
    <source>
        <strain evidence="14 15">SAG 241.80</strain>
    </source>
</reference>
<dbReference type="InterPro" id="IPR011877">
    <property type="entry name" value="Ribokinase"/>
</dbReference>
<keyword evidence="4 12" id="KW-0808">Transferase</keyword>
<comment type="function">
    <text evidence="12">Catalyzes the phosphorylation of ribose at O-5 in a reaction requiring ATP and magnesium. The resulting D-ribose-5-phosphate can then be used either for sythesis of nucleotides, histidine, and tryptophan, or as a component of the pentose phosphate pathway.</text>
</comment>
<dbReference type="PIRSF" id="PIRSF000535">
    <property type="entry name" value="1PFK/6PFK/LacC"/>
    <property type="match status" value="1"/>
</dbReference>
<dbReference type="HAMAP" id="MF_01987">
    <property type="entry name" value="Ribokinase"/>
    <property type="match status" value="1"/>
</dbReference>
<evidence type="ECO:0000256" key="9">
    <source>
        <dbReference type="ARBA" id="ARBA00022842"/>
    </source>
</evidence>